<evidence type="ECO:0000313" key="8">
    <source>
        <dbReference type="Proteomes" id="UP000516305"/>
    </source>
</evidence>
<dbReference type="InterPro" id="IPR013815">
    <property type="entry name" value="ATP_grasp_subdomain_1"/>
</dbReference>
<evidence type="ECO:0000259" key="6">
    <source>
        <dbReference type="PROSITE" id="PS50975"/>
    </source>
</evidence>
<dbReference type="AlphaFoldDB" id="A0A7H0VHV3"/>
<keyword evidence="4 5" id="KW-0436">Ligase</keyword>
<feature type="domain" description="ATP-grasp" evidence="6">
    <location>
        <begin position="114"/>
        <end position="300"/>
    </location>
</feature>
<keyword evidence="1 4" id="KW-0547">Nucleotide-binding</keyword>
<keyword evidence="8" id="KW-1185">Reference proteome</keyword>
<dbReference type="NCBIfam" id="TIGR01161">
    <property type="entry name" value="purK"/>
    <property type="match status" value="1"/>
</dbReference>
<dbReference type="PANTHER" id="PTHR11609:SF5">
    <property type="entry name" value="PHOSPHORIBOSYLAMINOIMIDAZOLE CARBOXYLASE"/>
    <property type="match status" value="1"/>
</dbReference>
<dbReference type="GO" id="GO:0034028">
    <property type="term" value="F:5-(carboxyamino)imidazole ribonucleotide synthase activity"/>
    <property type="evidence" value="ECO:0007669"/>
    <property type="project" value="UniProtKB-UniRule"/>
</dbReference>
<feature type="binding site" evidence="4">
    <location>
        <position position="152"/>
    </location>
    <ligand>
        <name>ATP</name>
        <dbReference type="ChEBI" id="CHEBI:30616"/>
    </ligand>
</feature>
<dbReference type="EMBL" id="CP060139">
    <property type="protein sequence ID" value="QNR25301.1"/>
    <property type="molecule type" value="Genomic_DNA"/>
</dbReference>
<evidence type="ECO:0000256" key="5">
    <source>
        <dbReference type="RuleBase" id="RU361200"/>
    </source>
</evidence>
<gene>
    <name evidence="4 5 7" type="primary">purK</name>
    <name evidence="7" type="ORF">H4K34_05530</name>
</gene>
<keyword evidence="3 4" id="KW-0067">ATP-binding</keyword>
<dbReference type="UniPathway" id="UPA00074">
    <property type="reaction ID" value="UER00942"/>
</dbReference>
<dbReference type="InterPro" id="IPR016185">
    <property type="entry name" value="PreATP-grasp_dom_sf"/>
</dbReference>
<dbReference type="RefSeq" id="WP_210759828.1">
    <property type="nucleotide sequence ID" value="NZ_CP060139.1"/>
</dbReference>
<feature type="binding site" evidence="4">
    <location>
        <position position="191"/>
    </location>
    <ligand>
        <name>ATP</name>
        <dbReference type="ChEBI" id="CHEBI:30616"/>
    </ligand>
</feature>
<feature type="binding site" evidence="4">
    <location>
        <begin position="183"/>
        <end position="186"/>
    </location>
    <ligand>
        <name>ATP</name>
        <dbReference type="ChEBI" id="CHEBI:30616"/>
    </ligand>
</feature>
<keyword evidence="2 4" id="KW-0658">Purine biosynthesis</keyword>
<dbReference type="Pfam" id="PF22660">
    <property type="entry name" value="RS_preATP-grasp-like"/>
    <property type="match status" value="1"/>
</dbReference>
<dbReference type="Gene3D" id="3.30.470.20">
    <property type="entry name" value="ATP-grasp fold, B domain"/>
    <property type="match status" value="1"/>
</dbReference>
<comment type="subunit">
    <text evidence="4 5">Homodimer.</text>
</comment>
<dbReference type="GO" id="GO:0046872">
    <property type="term" value="F:metal ion binding"/>
    <property type="evidence" value="ECO:0007669"/>
    <property type="project" value="InterPro"/>
</dbReference>
<dbReference type="HAMAP" id="MF_01928">
    <property type="entry name" value="PurK"/>
    <property type="match status" value="1"/>
</dbReference>
<reference evidence="7 8" key="1">
    <citation type="submission" date="2020-08" db="EMBL/GenBank/DDBJ databases">
        <title>Croceimicrobium hydrocarbonivorans gen. nov., sp. nov., a novel marine bacterium isolated from a bacterial consortium that degrades polyethylene terephthalate.</title>
        <authorList>
            <person name="Liu R."/>
        </authorList>
    </citation>
    <scope>NUCLEOTIDE SEQUENCE [LARGE SCALE GENOMIC DNA]</scope>
    <source>
        <strain evidence="7 8">A20-9</strain>
    </source>
</reference>
<dbReference type="PANTHER" id="PTHR11609">
    <property type="entry name" value="PURINE BIOSYNTHESIS PROTEIN 6/7, PUR6/7"/>
    <property type="match status" value="1"/>
</dbReference>
<dbReference type="GO" id="GO:0006189">
    <property type="term" value="P:'de novo' IMP biosynthetic process"/>
    <property type="evidence" value="ECO:0007669"/>
    <property type="project" value="UniProtKB-UniRule"/>
</dbReference>
<dbReference type="GO" id="GO:0005829">
    <property type="term" value="C:cytosol"/>
    <property type="evidence" value="ECO:0007669"/>
    <property type="project" value="TreeGrafter"/>
</dbReference>
<proteinExistence type="inferred from homology"/>
<dbReference type="InterPro" id="IPR011054">
    <property type="entry name" value="Rudment_hybrid_motif"/>
</dbReference>
<dbReference type="NCBIfam" id="NF004679">
    <property type="entry name" value="PRK06019.1-5"/>
    <property type="match status" value="1"/>
</dbReference>
<organism evidence="7 8">
    <name type="scientific">Croceimicrobium hydrocarbonivorans</name>
    <dbReference type="NCBI Taxonomy" id="2761580"/>
    <lineage>
        <taxon>Bacteria</taxon>
        <taxon>Pseudomonadati</taxon>
        <taxon>Bacteroidota</taxon>
        <taxon>Flavobacteriia</taxon>
        <taxon>Flavobacteriales</taxon>
        <taxon>Owenweeksiaceae</taxon>
        <taxon>Croceimicrobium</taxon>
    </lineage>
</organism>
<feature type="binding site" evidence="4">
    <location>
        <begin position="270"/>
        <end position="271"/>
    </location>
    <ligand>
        <name>ATP</name>
        <dbReference type="ChEBI" id="CHEBI:30616"/>
    </ligand>
</feature>
<evidence type="ECO:0000256" key="3">
    <source>
        <dbReference type="ARBA" id="ARBA00022840"/>
    </source>
</evidence>
<dbReference type="Pfam" id="PF17769">
    <property type="entry name" value="PurK_C"/>
    <property type="match status" value="1"/>
</dbReference>
<protein>
    <recommendedName>
        <fullName evidence="4 5">N5-carboxyaminoimidazole ribonucleotide synthase</fullName>
        <shortName evidence="4 5">N5-CAIR synthase</shortName>
        <ecNumber evidence="4 5">6.3.4.18</ecNumber>
    </recommendedName>
    <alternativeName>
        <fullName evidence="4 5">5-(carboxyamino)imidazole ribonucleotide synthetase</fullName>
    </alternativeName>
</protein>
<dbReference type="InterPro" id="IPR040686">
    <property type="entry name" value="PurK_C"/>
</dbReference>
<evidence type="ECO:0000256" key="1">
    <source>
        <dbReference type="ARBA" id="ARBA00022741"/>
    </source>
</evidence>
<dbReference type="GO" id="GO:0004638">
    <property type="term" value="F:phosphoribosylaminoimidazole carboxylase activity"/>
    <property type="evidence" value="ECO:0007669"/>
    <property type="project" value="InterPro"/>
</dbReference>
<comment type="function">
    <text evidence="4">Catalyzes the ATP-dependent conversion of 5-aminoimidazole ribonucleotide (AIR) and HCO(3)(-) to N5-carboxyaminoimidazole ribonucleotide (N5-CAIR).</text>
</comment>
<dbReference type="KEGG" id="chyd:H4K34_05530"/>
<dbReference type="InterPro" id="IPR054350">
    <property type="entry name" value="PurT/PurK_preATP-grasp"/>
</dbReference>
<keyword evidence="7" id="KW-0456">Lyase</keyword>
<dbReference type="PROSITE" id="PS50975">
    <property type="entry name" value="ATP_GRASP"/>
    <property type="match status" value="1"/>
</dbReference>
<dbReference type="Proteomes" id="UP000516305">
    <property type="component" value="Chromosome"/>
</dbReference>
<feature type="binding site" evidence="4">
    <location>
        <position position="110"/>
    </location>
    <ligand>
        <name>ATP</name>
        <dbReference type="ChEBI" id="CHEBI:30616"/>
    </ligand>
</feature>
<dbReference type="GO" id="GO:0005524">
    <property type="term" value="F:ATP binding"/>
    <property type="evidence" value="ECO:0007669"/>
    <property type="project" value="UniProtKB-UniRule"/>
</dbReference>
<dbReference type="Pfam" id="PF02222">
    <property type="entry name" value="ATP-grasp"/>
    <property type="match status" value="1"/>
</dbReference>
<comment type="pathway">
    <text evidence="4 5">Purine metabolism; IMP biosynthesis via de novo pathway; 5-amino-1-(5-phospho-D-ribosyl)imidazole-4-carboxylate from 5-amino-1-(5-phospho-D-ribosyl)imidazole (N5-CAIR route): step 1/2.</text>
</comment>
<accession>A0A7H0VHV3</accession>
<comment type="caution">
    <text evidence="4">Lacks conserved residue(s) required for the propagation of feature annotation.</text>
</comment>
<dbReference type="InterPro" id="IPR003135">
    <property type="entry name" value="ATP-grasp_carboxylate-amine"/>
</dbReference>
<comment type="similarity">
    <text evidence="4 5">Belongs to the PurK/PurT family.</text>
</comment>
<dbReference type="Gene3D" id="3.40.50.20">
    <property type="match status" value="1"/>
</dbReference>
<evidence type="ECO:0000313" key="7">
    <source>
        <dbReference type="EMBL" id="QNR25301.1"/>
    </source>
</evidence>
<dbReference type="SUPFAM" id="SSF56059">
    <property type="entry name" value="Glutathione synthetase ATP-binding domain-like"/>
    <property type="match status" value="1"/>
</dbReference>
<dbReference type="Gene3D" id="3.30.1490.20">
    <property type="entry name" value="ATP-grasp fold, A domain"/>
    <property type="match status" value="1"/>
</dbReference>
<dbReference type="SUPFAM" id="SSF51246">
    <property type="entry name" value="Rudiment single hybrid motif"/>
    <property type="match status" value="1"/>
</dbReference>
<evidence type="ECO:0000256" key="4">
    <source>
        <dbReference type="HAMAP-Rule" id="MF_01928"/>
    </source>
</evidence>
<sequence length="387" mass="43015">MNTKNYYSSDFRLGIVGGGQLGKMLLQETRRLDIGTSVLDPSEVAPCRLGSNEFTVGSLTDFDTVYQFGQNCDVLTIEIENVSVEALQKLEEEGKKVFPQPHIIRLIQSKIRQKNFYKENLIPTADFISFENKAELMTAINKQQVPFPFVWKQSTGGFDGRGVAMIRKKADLETLPDVPCLAESMVPFEKELAVVVARSANGECRSFPTVEMDFHPEANLVEYVFSPGNVEEAISDKAQELARMVAEKLGIVGILAVEMFLTKDGMILINEVAPRVHNSGHLSIEGNVSSQFEQHLRAILDLPLGSTETIQPAVMVNLVGDEDYTGPVYYEGIEEIMALSGVYVHLYGKAETRPFRKMGHVTIIDPDLEAARAKARIVKEKIKVISQ</sequence>
<comment type="catalytic activity">
    <reaction evidence="4 5">
        <text>5-amino-1-(5-phospho-beta-D-ribosyl)imidazole + hydrogencarbonate + ATP = 5-carboxyamino-1-(5-phospho-D-ribosyl)imidazole + ADP + phosphate + 2 H(+)</text>
        <dbReference type="Rhea" id="RHEA:19317"/>
        <dbReference type="ChEBI" id="CHEBI:15378"/>
        <dbReference type="ChEBI" id="CHEBI:17544"/>
        <dbReference type="ChEBI" id="CHEBI:30616"/>
        <dbReference type="ChEBI" id="CHEBI:43474"/>
        <dbReference type="ChEBI" id="CHEBI:58730"/>
        <dbReference type="ChEBI" id="CHEBI:137981"/>
        <dbReference type="ChEBI" id="CHEBI:456216"/>
        <dbReference type="EC" id="6.3.4.18"/>
    </reaction>
</comment>
<name>A0A7H0VHV3_9FLAO</name>
<dbReference type="EC" id="6.3.4.18" evidence="4 5"/>
<evidence type="ECO:0000256" key="2">
    <source>
        <dbReference type="ARBA" id="ARBA00022755"/>
    </source>
</evidence>
<comment type="function">
    <text evidence="5">Catalyzes the ATP-dependent conversion of 5-aminoimidazole ribonucleotide (AIR) and HCO(3)- to N5-carboxyaminoimidazole ribonucleotide (N5-CAIR).</text>
</comment>
<dbReference type="InterPro" id="IPR005875">
    <property type="entry name" value="PurK"/>
</dbReference>
<dbReference type="SUPFAM" id="SSF52440">
    <property type="entry name" value="PreATP-grasp domain"/>
    <property type="match status" value="1"/>
</dbReference>
<dbReference type="InterPro" id="IPR011761">
    <property type="entry name" value="ATP-grasp"/>
</dbReference>